<dbReference type="AlphaFoldDB" id="A0A9W6C0Y3"/>
<keyword evidence="4" id="KW-1185">Reference proteome</keyword>
<feature type="domain" description="Domain of unknown function at the cortex 1" evidence="2">
    <location>
        <begin position="221"/>
        <end position="453"/>
    </location>
</feature>
<feature type="region of interest" description="Disordered" evidence="1">
    <location>
        <begin position="196"/>
        <end position="229"/>
    </location>
</feature>
<evidence type="ECO:0000259" key="2">
    <source>
        <dbReference type="Pfam" id="PF08588"/>
    </source>
</evidence>
<sequence>MTATSLLLKAFGATRGSRAPEGSTGSDRLAPREVRWLGSLDRTEGSDALASLLDRKVTNDTALGFATAARAAVDPWVPYRGHPITADASRGGSTAPPGPPHRNGEALVVRSPDDRGATTGSGGGGGSSVCVSCACYCHCGQRCGRQAGPGGGPGDDDACGGGGGTSGSCCRGSPYGCPAVLEALRRSEHFPVLLLPGGSSHHHHQPHHSAARYGPPAPAPGSGPGLPLNDPHRPVSVDTDLFSGVVYLFLPGLPTTPPGLFEGRKRRFVLVIQGRFKRPVPADALLIGCRYRRPLRLGGGLAMGAVLSWVSRLMARGGGGGGGVELVLTGSDPRVRAPLAASANMINAARPGEQPHPLAAKENTRLMGPPLADSVGGHPWTTIQRRQYFRRAANRRAHVFDSEHVWTFHTWDQALGYGDCRIHAGLGASVDLVPYLGALPLQVLLEDCRTGAVAAHLDVCHWRQAAAEAKAAAAAAASVAP</sequence>
<reference evidence="3 4" key="1">
    <citation type="journal article" date="2023" name="Commun. Biol.">
        <title>Reorganization of the ancestral sex-determining regions during the evolution of trioecy in Pleodorina starrii.</title>
        <authorList>
            <person name="Takahashi K."/>
            <person name="Suzuki S."/>
            <person name="Kawai-Toyooka H."/>
            <person name="Yamamoto K."/>
            <person name="Hamaji T."/>
            <person name="Ootsuki R."/>
            <person name="Yamaguchi H."/>
            <person name="Kawachi M."/>
            <person name="Higashiyama T."/>
            <person name="Nozaki H."/>
        </authorList>
    </citation>
    <scope>NUCLEOTIDE SEQUENCE [LARGE SCALE GENOMIC DNA]</scope>
    <source>
        <strain evidence="3 4">NIES-4479</strain>
    </source>
</reference>
<dbReference type="PANTHER" id="PTHR34826:SF2">
    <property type="entry name" value="UPF0590 PROTEIN C409.17C"/>
    <property type="match status" value="1"/>
</dbReference>
<dbReference type="InterPro" id="IPR013897">
    <property type="entry name" value="Duc1"/>
</dbReference>
<name>A0A9W6C0Y3_9CHLO</name>
<dbReference type="Proteomes" id="UP001165080">
    <property type="component" value="Unassembled WGS sequence"/>
</dbReference>
<dbReference type="EMBL" id="BRXU01000046">
    <property type="protein sequence ID" value="GLC61405.1"/>
    <property type="molecule type" value="Genomic_DNA"/>
</dbReference>
<proteinExistence type="predicted"/>
<feature type="compositionally biased region" description="Basic residues" evidence="1">
    <location>
        <begin position="200"/>
        <end position="210"/>
    </location>
</feature>
<gene>
    <name evidence="3" type="primary">PLEST007708</name>
    <name evidence="3" type="ORF">PLESTB_001753100</name>
</gene>
<protein>
    <recommendedName>
        <fullName evidence="2">Domain of unknown function at the cortex 1 domain-containing protein</fullName>
    </recommendedName>
</protein>
<dbReference type="Pfam" id="PF08588">
    <property type="entry name" value="Duc1"/>
    <property type="match status" value="1"/>
</dbReference>
<comment type="caution">
    <text evidence="3">The sequence shown here is derived from an EMBL/GenBank/DDBJ whole genome shotgun (WGS) entry which is preliminary data.</text>
</comment>
<evidence type="ECO:0000256" key="1">
    <source>
        <dbReference type="SAM" id="MobiDB-lite"/>
    </source>
</evidence>
<feature type="region of interest" description="Disordered" evidence="1">
    <location>
        <begin position="84"/>
        <end position="126"/>
    </location>
</feature>
<dbReference type="PANTHER" id="PTHR34826">
    <property type="entry name" value="UPF0590 PROTEIN C409.17C"/>
    <property type="match status" value="1"/>
</dbReference>
<evidence type="ECO:0000313" key="3">
    <source>
        <dbReference type="EMBL" id="GLC61405.1"/>
    </source>
</evidence>
<accession>A0A9W6C0Y3</accession>
<organism evidence="3 4">
    <name type="scientific">Pleodorina starrii</name>
    <dbReference type="NCBI Taxonomy" id="330485"/>
    <lineage>
        <taxon>Eukaryota</taxon>
        <taxon>Viridiplantae</taxon>
        <taxon>Chlorophyta</taxon>
        <taxon>core chlorophytes</taxon>
        <taxon>Chlorophyceae</taxon>
        <taxon>CS clade</taxon>
        <taxon>Chlamydomonadales</taxon>
        <taxon>Volvocaceae</taxon>
        <taxon>Pleodorina</taxon>
    </lineage>
</organism>
<evidence type="ECO:0000313" key="4">
    <source>
        <dbReference type="Proteomes" id="UP001165080"/>
    </source>
</evidence>